<proteinExistence type="predicted"/>
<dbReference type="NCBIfam" id="TIGR01965">
    <property type="entry name" value="VCBS_repeat"/>
    <property type="match status" value="1"/>
</dbReference>
<comment type="caution">
    <text evidence="1">The sequence shown here is derived from an EMBL/GenBank/DDBJ whole genome shotgun (WGS) entry which is preliminary data.</text>
</comment>
<name>A0A9X1JNV1_9SPHN</name>
<dbReference type="AlphaFoldDB" id="A0A9X1JNV1"/>
<dbReference type="InterPro" id="IPR010221">
    <property type="entry name" value="VCBS_dom"/>
</dbReference>
<evidence type="ECO:0000313" key="2">
    <source>
        <dbReference type="Proteomes" id="UP001138681"/>
    </source>
</evidence>
<protein>
    <submittedName>
        <fullName evidence="1">VCBS domain-containing protein</fullName>
    </submittedName>
</protein>
<gene>
    <name evidence="1" type="ORF">KCG46_10910</name>
</gene>
<dbReference type="EMBL" id="JAGSPC010000002">
    <property type="protein sequence ID" value="MBV7260078.1"/>
    <property type="molecule type" value="Genomic_DNA"/>
</dbReference>
<reference evidence="1" key="1">
    <citation type="submission" date="2021-04" db="EMBL/GenBank/DDBJ databases">
        <authorList>
            <person name="Pira H."/>
            <person name="Risdian C."/>
            <person name="Wink J."/>
        </authorList>
    </citation>
    <scope>NUCLEOTIDE SEQUENCE</scope>
    <source>
        <strain evidence="1">WH158</strain>
    </source>
</reference>
<organism evidence="1 2">
    <name type="scientific">Erythrobacter crassostreae</name>
    <dbReference type="NCBI Taxonomy" id="2828328"/>
    <lineage>
        <taxon>Bacteria</taxon>
        <taxon>Pseudomonadati</taxon>
        <taxon>Pseudomonadota</taxon>
        <taxon>Alphaproteobacteria</taxon>
        <taxon>Sphingomonadales</taxon>
        <taxon>Erythrobacteraceae</taxon>
        <taxon>Erythrobacter/Porphyrobacter group</taxon>
        <taxon>Erythrobacter</taxon>
    </lineage>
</organism>
<accession>A0A9X1JNV1</accession>
<keyword evidence="2" id="KW-1185">Reference proteome</keyword>
<dbReference type="RefSeq" id="WP_218405463.1">
    <property type="nucleotide sequence ID" value="NZ_JAGSPC010000002.1"/>
</dbReference>
<sequence length="137" mass="15411">MFLDLALLASVAVTPAFSGEFVGYHFDQTTPNRWERFDLVLTNDTDQPSEIKACPDQAQMIMRDHQRSKIGAFAVKFDDGNWSYSCETRSVEAGQSVTLKLFFRARYEPGPQRDITVQTSGGDFVIKGGKQRVALNR</sequence>
<dbReference type="Proteomes" id="UP001138681">
    <property type="component" value="Unassembled WGS sequence"/>
</dbReference>
<evidence type="ECO:0000313" key="1">
    <source>
        <dbReference type="EMBL" id="MBV7260078.1"/>
    </source>
</evidence>